<comment type="caution">
    <text evidence="2">The sequence shown here is derived from an EMBL/GenBank/DDBJ whole genome shotgun (WGS) entry which is preliminary data.</text>
</comment>
<keyword evidence="3" id="KW-1185">Reference proteome</keyword>
<evidence type="ECO:0000259" key="1">
    <source>
        <dbReference type="PROSITE" id="PS50943"/>
    </source>
</evidence>
<dbReference type="SMART" id="SM00530">
    <property type="entry name" value="HTH_XRE"/>
    <property type="match status" value="1"/>
</dbReference>
<dbReference type="Pfam" id="PF01381">
    <property type="entry name" value="HTH_3"/>
    <property type="match status" value="1"/>
</dbReference>
<proteinExistence type="predicted"/>
<dbReference type="InterPro" id="IPR010982">
    <property type="entry name" value="Lambda_DNA-bd_dom_sf"/>
</dbReference>
<sequence length="96" mass="11086">MYICNYLICIIMDLRIKEICKEKGMMLKDVADKINITEVGLSKSLNGNPTLKRLEEVAKALNVDFLELFVKQPYKEDPIYTKDENGNEIIIGYLKK</sequence>
<evidence type="ECO:0000313" key="3">
    <source>
        <dbReference type="Proteomes" id="UP000324513"/>
    </source>
</evidence>
<feature type="domain" description="HTH cro/C1-type" evidence="1">
    <location>
        <begin position="16"/>
        <end position="68"/>
    </location>
</feature>
<organism evidence="2 3">
    <name type="scientific">Elizabethkingia miricola</name>
    <name type="common">Chryseobacterium miricola</name>
    <dbReference type="NCBI Taxonomy" id="172045"/>
    <lineage>
        <taxon>Bacteria</taxon>
        <taxon>Pseudomonadati</taxon>
        <taxon>Bacteroidota</taxon>
        <taxon>Flavobacteriia</taxon>
        <taxon>Flavobacteriales</taxon>
        <taxon>Weeksellaceae</taxon>
        <taxon>Elizabethkingia</taxon>
    </lineage>
</organism>
<dbReference type="CDD" id="cd00093">
    <property type="entry name" value="HTH_XRE"/>
    <property type="match status" value="1"/>
</dbReference>
<name>A0ABY3NAC6_ELIMR</name>
<gene>
    <name evidence="2" type="ORF">LX74_04077</name>
</gene>
<dbReference type="EMBL" id="VNHK01000035">
    <property type="protein sequence ID" value="TYO83106.1"/>
    <property type="molecule type" value="Genomic_DNA"/>
</dbReference>
<reference evidence="2 3" key="1">
    <citation type="submission" date="2019-07" db="EMBL/GenBank/DDBJ databases">
        <title>Genomic Encyclopedia of Archaeal and Bacterial Type Strains, Phase II (KMG-II): from individual species to whole genera.</title>
        <authorList>
            <person name="Goeker M."/>
        </authorList>
    </citation>
    <scope>NUCLEOTIDE SEQUENCE [LARGE SCALE GENOMIC DNA]</scope>
    <source>
        <strain evidence="2 3">DSM 14571</strain>
    </source>
</reference>
<accession>A0ABY3NAC6</accession>
<dbReference type="InterPro" id="IPR001387">
    <property type="entry name" value="Cro/C1-type_HTH"/>
</dbReference>
<dbReference type="PROSITE" id="PS50943">
    <property type="entry name" value="HTH_CROC1"/>
    <property type="match status" value="1"/>
</dbReference>
<evidence type="ECO:0000313" key="2">
    <source>
        <dbReference type="EMBL" id="TYO83106.1"/>
    </source>
</evidence>
<protein>
    <submittedName>
        <fullName evidence="2">Helix-turn-helix protein</fullName>
    </submittedName>
</protein>
<dbReference type="SUPFAM" id="SSF47413">
    <property type="entry name" value="lambda repressor-like DNA-binding domains"/>
    <property type="match status" value="1"/>
</dbReference>
<dbReference type="Gene3D" id="1.10.260.40">
    <property type="entry name" value="lambda repressor-like DNA-binding domains"/>
    <property type="match status" value="1"/>
</dbReference>
<dbReference type="Proteomes" id="UP000324513">
    <property type="component" value="Unassembled WGS sequence"/>
</dbReference>